<comment type="subunit">
    <text evidence="2">Heterodimer of a large and a small subunit.</text>
</comment>
<dbReference type="OrthoDB" id="9789030at2"/>
<gene>
    <name evidence="10" type="primary">hybA</name>
    <name evidence="10" type="ORF">Dpo_2c00910</name>
</gene>
<dbReference type="Proteomes" id="UP000014216">
    <property type="component" value="Unassembled WGS sequence"/>
</dbReference>
<evidence type="ECO:0000259" key="9">
    <source>
        <dbReference type="PROSITE" id="PS51379"/>
    </source>
</evidence>
<sequence>MQSSVSRRQFLKSTVFAAGTAVAGTGLANAATNAHEEPLATLIDISRCIGCEECVYACKDANAHKFPEPEKPFPKMVPARVPVEDWSEKRDVTDRLTPYNWLYIQYATGVKDGKEITLTIPRRCMHCQNPPCVKLCPWGAAKQEPNGLSRIDSGICLGGSKCKNVCPWDIPQRQTGVGLYLDILPAFAGNGVMYKCDRCYQKLEKGEQPACIAACPEEVQVIGRRSEIIELARERAKEMDGYLYGLEENGGTHTIYVSPVPFDQLTYNTGKGKPHLNPVKDTMADGSNLALALVIAPVAGAAAALGKFYKHIKEEA</sequence>
<dbReference type="EMBL" id="APJX01000002">
    <property type="protein sequence ID" value="EMS80403.1"/>
    <property type="molecule type" value="Genomic_DNA"/>
</dbReference>
<dbReference type="GO" id="GO:0030313">
    <property type="term" value="C:cell envelope"/>
    <property type="evidence" value="ECO:0007669"/>
    <property type="project" value="UniProtKB-SubCell"/>
</dbReference>
<dbReference type="GO" id="GO:0046872">
    <property type="term" value="F:metal ion binding"/>
    <property type="evidence" value="ECO:0007669"/>
    <property type="project" value="UniProtKB-KW"/>
</dbReference>
<dbReference type="PANTHER" id="PTHR43545">
    <property type="entry name" value="FORMATE DEHYDROGENASE, NITRATE-INDUCIBLE, IRON-SULFUR SUBUNIT"/>
    <property type="match status" value="1"/>
</dbReference>
<feature type="domain" description="4Fe-4S ferredoxin-type" evidence="9">
    <location>
        <begin position="147"/>
        <end position="176"/>
    </location>
</feature>
<dbReference type="SUPFAM" id="SSF54862">
    <property type="entry name" value="4Fe-4S ferredoxins"/>
    <property type="match status" value="1"/>
</dbReference>
<evidence type="ECO:0000313" key="10">
    <source>
        <dbReference type="EMBL" id="EMS80403.1"/>
    </source>
</evidence>
<feature type="domain" description="4Fe-4S ferredoxin-type" evidence="9">
    <location>
        <begin position="114"/>
        <end position="146"/>
    </location>
</feature>
<comment type="caution">
    <text evidence="10">The sequence shown here is derived from an EMBL/GenBank/DDBJ whole genome shotgun (WGS) entry which is preliminary data.</text>
</comment>
<evidence type="ECO:0000256" key="2">
    <source>
        <dbReference type="ARBA" id="ARBA00011771"/>
    </source>
</evidence>
<keyword evidence="8" id="KW-0732">Signal</keyword>
<proteinExistence type="predicted"/>
<comment type="subcellular location">
    <subcellularLocation>
        <location evidence="1">Cell envelope</location>
    </subcellularLocation>
</comment>
<protein>
    <submittedName>
        <fullName evidence="10">Hydrogenase operon protein HybA</fullName>
    </submittedName>
</protein>
<keyword evidence="11" id="KW-1185">Reference proteome</keyword>
<dbReference type="NCBIfam" id="TIGR01409">
    <property type="entry name" value="TAT_signal_seq"/>
    <property type="match status" value="1"/>
</dbReference>
<dbReference type="PROSITE" id="PS51318">
    <property type="entry name" value="TAT"/>
    <property type="match status" value="1"/>
</dbReference>
<name>S0FZ48_9BACT</name>
<evidence type="ECO:0000256" key="4">
    <source>
        <dbReference type="ARBA" id="ARBA00022723"/>
    </source>
</evidence>
<evidence type="ECO:0000256" key="7">
    <source>
        <dbReference type="ARBA" id="ARBA00023014"/>
    </source>
</evidence>
<reference evidence="10 11" key="1">
    <citation type="journal article" date="2013" name="Genome Announc.">
        <title>Draft Genome Sequence of Desulfotignum phosphitoxidans DSM 13687 Strain FiPS-3.</title>
        <authorList>
            <person name="Poehlein A."/>
            <person name="Daniel R."/>
            <person name="Simeonova D.D."/>
        </authorList>
    </citation>
    <scope>NUCLEOTIDE SEQUENCE [LARGE SCALE GENOMIC DNA]</scope>
    <source>
        <strain evidence="10 11">DSM 13687</strain>
    </source>
</reference>
<dbReference type="AlphaFoldDB" id="S0FZ48"/>
<feature type="domain" description="4Fe-4S ferredoxin-type" evidence="9">
    <location>
        <begin position="39"/>
        <end position="69"/>
    </location>
</feature>
<dbReference type="PANTHER" id="PTHR43545:SF4">
    <property type="entry name" value="IRON-SULFUR PROTEIN"/>
    <property type="match status" value="1"/>
</dbReference>
<accession>S0FZ48</accession>
<keyword evidence="3" id="KW-0004">4Fe-4S</keyword>
<keyword evidence="5" id="KW-0677">Repeat</keyword>
<dbReference type="GO" id="GO:0051539">
    <property type="term" value="F:4 iron, 4 sulfur cluster binding"/>
    <property type="evidence" value="ECO:0007669"/>
    <property type="project" value="UniProtKB-KW"/>
</dbReference>
<dbReference type="PROSITE" id="PS51379">
    <property type="entry name" value="4FE4S_FER_2"/>
    <property type="match status" value="3"/>
</dbReference>
<dbReference type="Gene3D" id="3.30.70.20">
    <property type="match status" value="2"/>
</dbReference>
<feature type="chain" id="PRO_5004487317" evidence="8">
    <location>
        <begin position="31"/>
        <end position="316"/>
    </location>
</feature>
<evidence type="ECO:0000256" key="5">
    <source>
        <dbReference type="ARBA" id="ARBA00022737"/>
    </source>
</evidence>
<evidence type="ECO:0000256" key="6">
    <source>
        <dbReference type="ARBA" id="ARBA00023004"/>
    </source>
</evidence>
<dbReference type="InterPro" id="IPR006311">
    <property type="entry name" value="TAT_signal"/>
</dbReference>
<keyword evidence="4" id="KW-0479">Metal-binding</keyword>
<dbReference type="InterPro" id="IPR019546">
    <property type="entry name" value="TAT_signal_bac_arc"/>
</dbReference>
<dbReference type="Pfam" id="PF13247">
    <property type="entry name" value="Fer4_11"/>
    <property type="match status" value="1"/>
</dbReference>
<dbReference type="PATRIC" id="fig|1286635.3.peg.1061"/>
<evidence type="ECO:0000256" key="1">
    <source>
        <dbReference type="ARBA" id="ARBA00004196"/>
    </source>
</evidence>
<dbReference type="InterPro" id="IPR017896">
    <property type="entry name" value="4Fe4S_Fe-S-bd"/>
</dbReference>
<keyword evidence="7" id="KW-0411">Iron-sulfur</keyword>
<evidence type="ECO:0000313" key="11">
    <source>
        <dbReference type="Proteomes" id="UP000014216"/>
    </source>
</evidence>
<keyword evidence="6" id="KW-0408">Iron</keyword>
<evidence type="ECO:0000256" key="8">
    <source>
        <dbReference type="SAM" id="SignalP"/>
    </source>
</evidence>
<evidence type="ECO:0000256" key="3">
    <source>
        <dbReference type="ARBA" id="ARBA00022485"/>
    </source>
</evidence>
<dbReference type="RefSeq" id="WP_006964644.1">
    <property type="nucleotide sequence ID" value="NZ_APJX01000002.1"/>
</dbReference>
<organism evidence="10 11">
    <name type="scientific">Desulfotignum phosphitoxidans DSM 13687</name>
    <dbReference type="NCBI Taxonomy" id="1286635"/>
    <lineage>
        <taxon>Bacteria</taxon>
        <taxon>Pseudomonadati</taxon>
        <taxon>Thermodesulfobacteriota</taxon>
        <taxon>Desulfobacteria</taxon>
        <taxon>Desulfobacterales</taxon>
        <taxon>Desulfobacteraceae</taxon>
        <taxon>Desulfotignum</taxon>
    </lineage>
</organism>
<feature type="signal peptide" evidence="8">
    <location>
        <begin position="1"/>
        <end position="30"/>
    </location>
</feature>
<dbReference type="InterPro" id="IPR051555">
    <property type="entry name" value="FDH_Electron_Transfer_Unit"/>
</dbReference>